<dbReference type="PANTHER" id="PTHR43132">
    <property type="entry name" value="ARSENICAL RESISTANCE OPERON REPRESSOR ARSR-RELATED"/>
    <property type="match status" value="1"/>
</dbReference>
<dbReference type="InterPro" id="IPR036388">
    <property type="entry name" value="WH-like_DNA-bd_sf"/>
</dbReference>
<name>A0ABW9DG10_9BURK</name>
<dbReference type="InterPro" id="IPR011991">
    <property type="entry name" value="ArsR-like_HTH"/>
</dbReference>
<dbReference type="NCBIfam" id="NF033788">
    <property type="entry name" value="HTH_metalloreg"/>
    <property type="match status" value="1"/>
</dbReference>
<dbReference type="SUPFAM" id="SSF46785">
    <property type="entry name" value="Winged helix' DNA-binding domain"/>
    <property type="match status" value="1"/>
</dbReference>
<gene>
    <name evidence="6" type="ORF">PQQ68_31015</name>
</gene>
<organism evidence="6 7">
    <name type="scientific">Paraburkholderia dilworthii</name>
    <dbReference type="NCBI Taxonomy" id="948106"/>
    <lineage>
        <taxon>Bacteria</taxon>
        <taxon>Pseudomonadati</taxon>
        <taxon>Pseudomonadota</taxon>
        <taxon>Betaproteobacteria</taxon>
        <taxon>Burkholderiales</taxon>
        <taxon>Burkholderiaceae</taxon>
        <taxon>Paraburkholderia</taxon>
    </lineage>
</organism>
<evidence type="ECO:0000256" key="4">
    <source>
        <dbReference type="SAM" id="MobiDB-lite"/>
    </source>
</evidence>
<keyword evidence="3" id="KW-0804">Transcription</keyword>
<reference evidence="6 7" key="1">
    <citation type="journal article" date="2024" name="Chem. Sci.">
        <title>Discovery of megapolipeptins by genome mining of a Burkholderiales bacteria collection.</title>
        <authorList>
            <person name="Paulo B.S."/>
            <person name="Recchia M.J.J."/>
            <person name="Lee S."/>
            <person name="Fergusson C.H."/>
            <person name="Romanowski S.B."/>
            <person name="Hernandez A."/>
            <person name="Krull N."/>
            <person name="Liu D.Y."/>
            <person name="Cavanagh H."/>
            <person name="Bos A."/>
            <person name="Gray C.A."/>
            <person name="Murphy B.T."/>
            <person name="Linington R.G."/>
            <person name="Eustaquio A.S."/>
        </authorList>
    </citation>
    <scope>NUCLEOTIDE SEQUENCE [LARGE SCALE GENOMIC DNA]</scope>
    <source>
        <strain evidence="6 7">RL17-335-BIF-A</strain>
    </source>
</reference>
<dbReference type="SMART" id="SM00418">
    <property type="entry name" value="HTH_ARSR"/>
    <property type="match status" value="1"/>
</dbReference>
<comment type="caution">
    <text evidence="6">The sequence shown here is derived from an EMBL/GenBank/DDBJ whole genome shotgun (WGS) entry which is preliminary data.</text>
</comment>
<evidence type="ECO:0000256" key="1">
    <source>
        <dbReference type="ARBA" id="ARBA00023015"/>
    </source>
</evidence>
<dbReference type="PANTHER" id="PTHR43132:SF2">
    <property type="entry name" value="ARSENICAL RESISTANCE OPERON REPRESSOR ARSR-RELATED"/>
    <property type="match status" value="1"/>
</dbReference>
<proteinExistence type="predicted"/>
<evidence type="ECO:0000256" key="2">
    <source>
        <dbReference type="ARBA" id="ARBA00023125"/>
    </source>
</evidence>
<evidence type="ECO:0000313" key="6">
    <source>
        <dbReference type="EMBL" id="MFM0597473.1"/>
    </source>
</evidence>
<dbReference type="PROSITE" id="PS50987">
    <property type="entry name" value="HTH_ARSR_2"/>
    <property type="match status" value="1"/>
</dbReference>
<feature type="region of interest" description="Disordered" evidence="4">
    <location>
        <begin position="104"/>
        <end position="128"/>
    </location>
</feature>
<dbReference type="RefSeq" id="WP_408218319.1">
    <property type="nucleotide sequence ID" value="NZ_JAQQBZ010000032.1"/>
</dbReference>
<protein>
    <submittedName>
        <fullName evidence="6">Metalloregulator ArsR/SmtB family transcription factor</fullName>
    </submittedName>
</protein>
<accession>A0ABW9DG10</accession>
<dbReference type="CDD" id="cd00090">
    <property type="entry name" value="HTH_ARSR"/>
    <property type="match status" value="1"/>
</dbReference>
<keyword evidence="1" id="KW-0805">Transcription regulation</keyword>
<feature type="domain" description="HTH arsR-type" evidence="5">
    <location>
        <begin position="1"/>
        <end position="97"/>
    </location>
</feature>
<evidence type="ECO:0000313" key="7">
    <source>
        <dbReference type="Proteomes" id="UP001629367"/>
    </source>
</evidence>
<evidence type="ECO:0000256" key="3">
    <source>
        <dbReference type="ARBA" id="ARBA00023163"/>
    </source>
</evidence>
<dbReference type="EMBL" id="JAQQBZ010000032">
    <property type="protein sequence ID" value="MFM0597473.1"/>
    <property type="molecule type" value="Genomic_DNA"/>
</dbReference>
<dbReference type="PRINTS" id="PR00778">
    <property type="entry name" value="HTHARSR"/>
</dbReference>
<dbReference type="Pfam" id="PF12840">
    <property type="entry name" value="HTH_20"/>
    <property type="match status" value="1"/>
</dbReference>
<dbReference type="InterPro" id="IPR001845">
    <property type="entry name" value="HTH_ArsR_DNA-bd_dom"/>
</dbReference>
<keyword evidence="2" id="KW-0238">DNA-binding</keyword>
<evidence type="ECO:0000259" key="5">
    <source>
        <dbReference type="PROSITE" id="PS50987"/>
    </source>
</evidence>
<keyword evidence="7" id="KW-1185">Reference proteome</keyword>
<dbReference type="Gene3D" id="1.10.10.10">
    <property type="entry name" value="Winged helix-like DNA-binding domain superfamily/Winged helix DNA-binding domain"/>
    <property type="match status" value="1"/>
</dbReference>
<dbReference type="InterPro" id="IPR051011">
    <property type="entry name" value="Metal_resp_trans_reg"/>
</dbReference>
<feature type="compositionally biased region" description="Polar residues" evidence="4">
    <location>
        <begin position="108"/>
        <end position="117"/>
    </location>
</feature>
<dbReference type="Proteomes" id="UP001629367">
    <property type="component" value="Unassembled WGS sequence"/>
</dbReference>
<sequence length="128" mass="13724">METNEDAKLLALSAIAHRSRLAIFRILVGVGPRGLPAGEISGRLGIARSSLSFHLKDMSRANLVSGRREGTFIYYAAALDTIHGVIDFLTENCLTCPTRIPPPDCEQTRSAMRTTVSPAGAVTKAASR</sequence>
<dbReference type="InterPro" id="IPR036390">
    <property type="entry name" value="WH_DNA-bd_sf"/>
</dbReference>